<dbReference type="InterPro" id="IPR036250">
    <property type="entry name" value="AcylCo_DH-like_C"/>
</dbReference>
<keyword evidence="8" id="KW-0274">FAD</keyword>
<comment type="pathway">
    <text evidence="2">Lipid metabolism; fatty acid beta-oxidation.</text>
</comment>
<sequence length="748" mass="80854">MFEKLMHWMQANNVLPRISDTERQALEAGDVWIDGEFFSGHPDFRRMLDSRYGRLSAEEQAFMDGPVNELLSRADCNEIALSRRVPQDIVDYMAEQGFFGLIIPKAYGGKQFSTLARSAIMAKVTPHSGILSTYVVIPNTLGAAELLVEYGTDDQKEHYLPRLASGEYLPCFGLTEPTAGSDAASITADAEAFRDDKGDVSLRLNFRKRYITLGPVANLISLACVLRDPDNLLGKGEAPGITVVLIHGGTPGLKQGDRHEPIGEAFPNGPLVGENVVVNADNILGGRDMAGSGWRMLMESLAGGRMVSLPASAIGSIRTVSAVTGAYSMVRQQFGLPIGRMEGVATPIGRLNALAYMTEGARVFGCTAVDDGINPPVVSGVMKAYTTELARQCGTDAMDVFSGAGVMQGPNNIIGRGYCSAPVAITVEGANIMTRTLMVFGQGAIRCHPHALNVVHAVENDDAKAFSKGMRGWIGHFFANMGRTLGHGLTRGAFVRVPDVDKATKRYYKKLGWAASRFAFFTDLALFFVGGKLKVRGNLTGRYADALAWMLLGFSTLRRFEAEGRQPADLALVHYSLRLSLAKVQEAFEGIYENFDGPLGKVLRAVSLPLLRINRLARLPDDHMAVASAGVSQRIDAQSRRLNADIFMPENPDSGVGRLFDAFTRVHEVAPLLERVKTAQKDGRLPAGDADALAKAALEAGVLDADEAARVDAARTARLAAIEVDVFDEDEFFARAVSNPSDPRRKAA</sequence>
<proteinExistence type="inferred from homology"/>
<dbReference type="Pfam" id="PF02771">
    <property type="entry name" value="Acyl-CoA_dh_N"/>
    <property type="match status" value="1"/>
</dbReference>
<dbReference type="InterPro" id="IPR050741">
    <property type="entry name" value="Acyl-CoA_dehydrogenase"/>
</dbReference>
<dbReference type="PANTHER" id="PTHR48083">
    <property type="entry name" value="MEDIUM-CHAIN SPECIFIC ACYL-COA DEHYDROGENASE, MITOCHONDRIAL-RELATED"/>
    <property type="match status" value="1"/>
</dbReference>
<dbReference type="InterPro" id="IPR013786">
    <property type="entry name" value="AcylCoA_DH/ox_N"/>
</dbReference>
<dbReference type="EMBL" id="APND01000003">
    <property type="protein sequence ID" value="MES1929676.1"/>
    <property type="molecule type" value="Genomic_DNA"/>
</dbReference>
<dbReference type="PROSITE" id="PS00072">
    <property type="entry name" value="ACYL_COA_DH_1"/>
    <property type="match status" value="1"/>
</dbReference>
<organism evidence="16 17">
    <name type="scientific">Salinisphaera dokdonensis CL-ES53</name>
    <dbReference type="NCBI Taxonomy" id="1304272"/>
    <lineage>
        <taxon>Bacteria</taxon>
        <taxon>Pseudomonadati</taxon>
        <taxon>Pseudomonadota</taxon>
        <taxon>Gammaproteobacteria</taxon>
        <taxon>Salinisphaerales</taxon>
        <taxon>Salinisphaeraceae</taxon>
        <taxon>Salinisphaera</taxon>
    </lineage>
</organism>
<dbReference type="NCBIfam" id="NF009586">
    <property type="entry name" value="PRK13026.1"/>
    <property type="match status" value="1"/>
</dbReference>
<dbReference type="InterPro" id="IPR006089">
    <property type="entry name" value="Acyl-CoA_DH_CS"/>
</dbReference>
<name>A0ABV2B1B0_9GAMM</name>
<comment type="caution">
    <text evidence="16">The sequence shown here is derived from an EMBL/GenBank/DDBJ whole genome shotgun (WGS) entry which is preliminary data.</text>
</comment>
<keyword evidence="9" id="KW-0560">Oxidoreductase</keyword>
<dbReference type="InterPro" id="IPR006091">
    <property type="entry name" value="Acyl-CoA_Oxase/DH_mid-dom"/>
</dbReference>
<dbReference type="InterPro" id="IPR046373">
    <property type="entry name" value="Acyl-CoA_Oxase/DH_mid-dom_sf"/>
</dbReference>
<evidence type="ECO:0000256" key="8">
    <source>
        <dbReference type="ARBA" id="ARBA00022827"/>
    </source>
</evidence>
<dbReference type="SUPFAM" id="SSF56645">
    <property type="entry name" value="Acyl-CoA dehydrogenase NM domain-like"/>
    <property type="match status" value="1"/>
</dbReference>
<comment type="similarity">
    <text evidence="3">Belongs to the acyl-CoA dehydrogenase family.</text>
</comment>
<evidence type="ECO:0000259" key="15">
    <source>
        <dbReference type="Pfam" id="PF09317"/>
    </source>
</evidence>
<dbReference type="InterPro" id="IPR015396">
    <property type="entry name" value="FadE_C"/>
</dbReference>
<evidence type="ECO:0000256" key="11">
    <source>
        <dbReference type="ARBA" id="ARBA00049247"/>
    </source>
</evidence>
<dbReference type="PANTHER" id="PTHR48083:SF33">
    <property type="entry name" value="ACYL-COENZYME A DEHYDROGENASE"/>
    <property type="match status" value="1"/>
</dbReference>
<evidence type="ECO:0000256" key="2">
    <source>
        <dbReference type="ARBA" id="ARBA00005005"/>
    </source>
</evidence>
<dbReference type="Pfam" id="PF00441">
    <property type="entry name" value="Acyl-CoA_dh_1"/>
    <property type="match status" value="1"/>
</dbReference>
<evidence type="ECO:0000313" key="16">
    <source>
        <dbReference type="EMBL" id="MES1929676.1"/>
    </source>
</evidence>
<dbReference type="SUPFAM" id="SSF47203">
    <property type="entry name" value="Acyl-CoA dehydrogenase C-terminal domain-like"/>
    <property type="match status" value="1"/>
</dbReference>
<evidence type="ECO:0000256" key="1">
    <source>
        <dbReference type="ARBA" id="ARBA00001974"/>
    </source>
</evidence>
<dbReference type="Pfam" id="PF02770">
    <property type="entry name" value="Acyl-CoA_dh_M"/>
    <property type="match status" value="1"/>
</dbReference>
<keyword evidence="7" id="KW-0285">Flavoprotein</keyword>
<dbReference type="Gene3D" id="1.20.140.10">
    <property type="entry name" value="Butyryl-CoA Dehydrogenase, subunit A, domain 3"/>
    <property type="match status" value="1"/>
</dbReference>
<dbReference type="Gene3D" id="2.40.110.10">
    <property type="entry name" value="Butyryl-CoA Dehydrogenase, subunit A, domain 2"/>
    <property type="match status" value="1"/>
</dbReference>
<evidence type="ECO:0000256" key="10">
    <source>
        <dbReference type="ARBA" id="ARBA00047882"/>
    </source>
</evidence>
<dbReference type="InterPro" id="IPR037069">
    <property type="entry name" value="AcylCoA_DH/ox_N_sf"/>
</dbReference>
<gene>
    <name evidence="16" type="primary">fadE</name>
    <name evidence="16" type="ORF">SADO_10479</name>
</gene>
<dbReference type="InterPro" id="IPR009100">
    <property type="entry name" value="AcylCoA_DH/oxidase_NM_dom_sf"/>
</dbReference>
<feature type="domain" description="Acyl-CoA dehydrogenase/oxidase C-terminal" evidence="12">
    <location>
        <begin position="291"/>
        <end position="436"/>
    </location>
</feature>
<evidence type="ECO:0000256" key="4">
    <source>
        <dbReference type="ARBA" id="ARBA00012033"/>
    </source>
</evidence>
<dbReference type="NCBIfam" id="NF007000">
    <property type="entry name" value="PRK09463.1"/>
    <property type="match status" value="1"/>
</dbReference>
<accession>A0ABV2B1B0</accession>
<dbReference type="EC" id="1.3.8.8" evidence="5"/>
<evidence type="ECO:0000259" key="14">
    <source>
        <dbReference type="Pfam" id="PF02771"/>
    </source>
</evidence>
<protein>
    <recommendedName>
        <fullName evidence="6">Acyl-coenzyme A dehydrogenase</fullName>
        <ecNumber evidence="4">1.3.8.7</ecNumber>
        <ecNumber evidence="5">1.3.8.8</ecNumber>
    </recommendedName>
</protein>
<feature type="domain" description="Acyl-CoA dehydrogenase/oxidase N-terminal" evidence="14">
    <location>
        <begin position="77"/>
        <end position="167"/>
    </location>
</feature>
<comment type="catalytic activity">
    <reaction evidence="10">
        <text>a medium-chain 2,3-saturated fatty acyl-CoA + oxidized [electron-transfer flavoprotein] + H(+) = a medium-chain (2E)-enoyl-CoA + reduced [electron-transfer flavoprotein]</text>
        <dbReference type="Rhea" id="RHEA:14477"/>
        <dbReference type="Rhea" id="RHEA-COMP:10685"/>
        <dbReference type="Rhea" id="RHEA-COMP:10686"/>
        <dbReference type="ChEBI" id="CHEBI:15378"/>
        <dbReference type="ChEBI" id="CHEBI:57692"/>
        <dbReference type="ChEBI" id="CHEBI:58307"/>
        <dbReference type="ChEBI" id="CHEBI:83723"/>
        <dbReference type="ChEBI" id="CHEBI:83726"/>
        <dbReference type="EC" id="1.3.8.7"/>
    </reaction>
</comment>
<reference evidence="16 17" key="1">
    <citation type="submission" date="2013-03" db="EMBL/GenBank/DDBJ databases">
        <title>Salinisphaera dokdonensis CL-ES53 Genome Sequencing.</title>
        <authorList>
            <person name="Li C."/>
            <person name="Lai Q."/>
            <person name="Shao Z."/>
        </authorList>
    </citation>
    <scope>NUCLEOTIDE SEQUENCE [LARGE SCALE GENOMIC DNA]</scope>
    <source>
        <strain evidence="16 17">CL-ES53</strain>
    </source>
</reference>
<comment type="cofactor">
    <cofactor evidence="1">
        <name>FAD</name>
        <dbReference type="ChEBI" id="CHEBI:57692"/>
    </cofactor>
</comment>
<feature type="domain" description="Acyl-CoA dehydrogenase C-terminal bacterial-type" evidence="15">
    <location>
        <begin position="445"/>
        <end position="727"/>
    </location>
</feature>
<dbReference type="InterPro" id="IPR009075">
    <property type="entry name" value="AcylCo_DH/oxidase_C"/>
</dbReference>
<dbReference type="Proteomes" id="UP001460888">
    <property type="component" value="Unassembled WGS sequence"/>
</dbReference>
<dbReference type="Pfam" id="PF09317">
    <property type="entry name" value="ACDH_C"/>
    <property type="match status" value="1"/>
</dbReference>
<comment type="catalytic activity">
    <reaction evidence="11">
        <text>a long-chain 2,3-saturated fatty acyl-CoA + oxidized [electron-transfer flavoprotein] + H(+) = a long-chain (2E)-enoyl-CoA + reduced [electron-transfer flavoprotein]</text>
        <dbReference type="Rhea" id="RHEA:17721"/>
        <dbReference type="Rhea" id="RHEA-COMP:10685"/>
        <dbReference type="Rhea" id="RHEA-COMP:10686"/>
        <dbReference type="ChEBI" id="CHEBI:15378"/>
        <dbReference type="ChEBI" id="CHEBI:57692"/>
        <dbReference type="ChEBI" id="CHEBI:58307"/>
        <dbReference type="ChEBI" id="CHEBI:83721"/>
        <dbReference type="ChEBI" id="CHEBI:83727"/>
        <dbReference type="EC" id="1.3.8.8"/>
    </reaction>
</comment>
<evidence type="ECO:0000256" key="5">
    <source>
        <dbReference type="ARBA" id="ARBA00012040"/>
    </source>
</evidence>
<keyword evidence="17" id="KW-1185">Reference proteome</keyword>
<dbReference type="RefSeq" id="WP_353111182.1">
    <property type="nucleotide sequence ID" value="NZ_APND01000003.1"/>
</dbReference>
<evidence type="ECO:0000259" key="12">
    <source>
        <dbReference type="Pfam" id="PF00441"/>
    </source>
</evidence>
<evidence type="ECO:0000256" key="6">
    <source>
        <dbReference type="ARBA" id="ARBA00020144"/>
    </source>
</evidence>
<evidence type="ECO:0000256" key="9">
    <source>
        <dbReference type="ARBA" id="ARBA00023002"/>
    </source>
</evidence>
<feature type="domain" description="Acyl-CoA oxidase/dehydrogenase middle" evidence="13">
    <location>
        <begin position="171"/>
        <end position="275"/>
    </location>
</feature>
<dbReference type="EC" id="1.3.8.7" evidence="4"/>
<evidence type="ECO:0000256" key="7">
    <source>
        <dbReference type="ARBA" id="ARBA00022630"/>
    </source>
</evidence>
<evidence type="ECO:0000259" key="13">
    <source>
        <dbReference type="Pfam" id="PF02770"/>
    </source>
</evidence>
<evidence type="ECO:0000256" key="3">
    <source>
        <dbReference type="ARBA" id="ARBA00009347"/>
    </source>
</evidence>
<dbReference type="Gene3D" id="1.10.540.10">
    <property type="entry name" value="Acyl-CoA dehydrogenase/oxidase, N-terminal domain"/>
    <property type="match status" value="1"/>
</dbReference>
<evidence type="ECO:0000313" key="17">
    <source>
        <dbReference type="Proteomes" id="UP001460888"/>
    </source>
</evidence>